<dbReference type="EMBL" id="JAHCQH010000023">
    <property type="protein sequence ID" value="MBS9479102.1"/>
    <property type="molecule type" value="Genomic_DNA"/>
</dbReference>
<sequence>MTPPAPSPALLPLGSTLKVLRPHPNLFAFYDGRIEGARAFSAGPNWLDDGAYALGVCVYAIVDGTEALLYDTHISLTHARLMRETLERAGVTSIRVVLSHWHDDHVAGNAVFADCEIIALDRTQAALAEHRAALESGNPPIRPLIMPNRIITGPTELSVGSLRVLLEPAEIHSHDGLILLLPDEFIMLAGDTLEEPITYVSEPARLPVHLEELKRVRGWGYKRILPNHGAPEVIAAGGYGSSLIDATIRYVQKLIRTRSVMSFADQDLSTFIAEDIAAGHLSYFAPYEEVHANNVKQVLALP</sequence>
<evidence type="ECO:0000313" key="4">
    <source>
        <dbReference type="Proteomes" id="UP001166585"/>
    </source>
</evidence>
<feature type="domain" description="Metallo-beta-lactamase" evidence="2">
    <location>
        <begin position="55"/>
        <end position="228"/>
    </location>
</feature>
<gene>
    <name evidence="3" type="ORF">KIP89_18495</name>
</gene>
<dbReference type="RefSeq" id="WP_213757080.1">
    <property type="nucleotide sequence ID" value="NZ_JAHCQH010000023.1"/>
</dbReference>
<comment type="similarity">
    <text evidence="1">Belongs to the metallo-beta-lactamase superfamily. Class-B beta-lactamase family.</text>
</comment>
<name>A0ABS5RDE9_9HYPH</name>
<dbReference type="InterPro" id="IPR036866">
    <property type="entry name" value="RibonucZ/Hydroxyglut_hydro"/>
</dbReference>
<protein>
    <submittedName>
        <fullName evidence="3">MBL fold metallo-hydrolase</fullName>
    </submittedName>
</protein>
<accession>A0ABS5RDE9</accession>
<dbReference type="PANTHER" id="PTHR42951:SF4">
    <property type="entry name" value="ACYL-COENZYME A THIOESTERASE MBLAC2"/>
    <property type="match status" value="1"/>
</dbReference>
<comment type="caution">
    <text evidence="3">The sequence shown here is derived from an EMBL/GenBank/DDBJ whole genome shotgun (WGS) entry which is preliminary data.</text>
</comment>
<dbReference type="Pfam" id="PF00753">
    <property type="entry name" value="Lactamase_B"/>
    <property type="match status" value="1"/>
</dbReference>
<evidence type="ECO:0000256" key="1">
    <source>
        <dbReference type="ARBA" id="ARBA00005250"/>
    </source>
</evidence>
<dbReference type="Gene3D" id="3.60.15.10">
    <property type="entry name" value="Ribonuclease Z/Hydroxyacylglutathione hydrolase-like"/>
    <property type="match status" value="1"/>
</dbReference>
<keyword evidence="4" id="KW-1185">Reference proteome</keyword>
<dbReference type="SUPFAM" id="SSF56281">
    <property type="entry name" value="Metallo-hydrolase/oxidoreductase"/>
    <property type="match status" value="1"/>
</dbReference>
<proteinExistence type="inferred from homology"/>
<evidence type="ECO:0000313" key="3">
    <source>
        <dbReference type="EMBL" id="MBS9479102.1"/>
    </source>
</evidence>
<dbReference type="Proteomes" id="UP001166585">
    <property type="component" value="Unassembled WGS sequence"/>
</dbReference>
<reference evidence="3" key="1">
    <citation type="submission" date="2021-05" db="EMBL/GenBank/DDBJ databases">
        <authorList>
            <person name="Sun Q."/>
            <person name="Inoue M."/>
        </authorList>
    </citation>
    <scope>NUCLEOTIDE SEQUENCE</scope>
    <source>
        <strain evidence="3">VKM B-3255</strain>
    </source>
</reference>
<dbReference type="InterPro" id="IPR050855">
    <property type="entry name" value="NDM-1-like"/>
</dbReference>
<organism evidence="3 4">
    <name type="scientific">Ancylobacter radicis</name>
    <dbReference type="NCBI Taxonomy" id="2836179"/>
    <lineage>
        <taxon>Bacteria</taxon>
        <taxon>Pseudomonadati</taxon>
        <taxon>Pseudomonadota</taxon>
        <taxon>Alphaproteobacteria</taxon>
        <taxon>Hyphomicrobiales</taxon>
        <taxon>Xanthobacteraceae</taxon>
        <taxon>Ancylobacter</taxon>
    </lineage>
</organism>
<dbReference type="PANTHER" id="PTHR42951">
    <property type="entry name" value="METALLO-BETA-LACTAMASE DOMAIN-CONTAINING"/>
    <property type="match status" value="1"/>
</dbReference>
<dbReference type="InterPro" id="IPR001279">
    <property type="entry name" value="Metallo-B-lactamas"/>
</dbReference>
<dbReference type="SMART" id="SM00849">
    <property type="entry name" value="Lactamase_B"/>
    <property type="match status" value="1"/>
</dbReference>
<evidence type="ECO:0000259" key="2">
    <source>
        <dbReference type="SMART" id="SM00849"/>
    </source>
</evidence>